<accession>A0A4R2NWR1</accession>
<dbReference type="Proteomes" id="UP000295733">
    <property type="component" value="Unassembled WGS sequence"/>
</dbReference>
<comment type="caution">
    <text evidence="2">The sequence shown here is derived from an EMBL/GenBank/DDBJ whole genome shotgun (WGS) entry which is preliminary data.</text>
</comment>
<feature type="region of interest" description="Disordered" evidence="1">
    <location>
        <begin position="149"/>
        <end position="207"/>
    </location>
</feature>
<evidence type="ECO:0000313" key="2">
    <source>
        <dbReference type="EMBL" id="TCP26041.1"/>
    </source>
</evidence>
<feature type="compositionally biased region" description="Basic and acidic residues" evidence="1">
    <location>
        <begin position="198"/>
        <end position="207"/>
    </location>
</feature>
<organism evidence="2 3">
    <name type="scientific">Rhodovulum adriaticum</name>
    <name type="common">Rhodopseudomonas adriatica</name>
    <dbReference type="NCBI Taxonomy" id="35804"/>
    <lineage>
        <taxon>Bacteria</taxon>
        <taxon>Pseudomonadati</taxon>
        <taxon>Pseudomonadota</taxon>
        <taxon>Alphaproteobacteria</taxon>
        <taxon>Rhodobacterales</taxon>
        <taxon>Paracoccaceae</taxon>
        <taxon>Rhodovulum</taxon>
    </lineage>
</organism>
<keyword evidence="3" id="KW-1185">Reference proteome</keyword>
<name>A0A4R2NWR1_RHOAD</name>
<dbReference type="AlphaFoldDB" id="A0A4R2NWR1"/>
<evidence type="ECO:0000313" key="3">
    <source>
        <dbReference type="Proteomes" id="UP000295733"/>
    </source>
</evidence>
<sequence length="207" mass="22252">MRAGVSMCAVPILKLDVFPSIHGLGGKMKEGVPMWRAGLPGVIWPRRRSCSPSRGLPGTGIRRSIAQARHVSGASTINGPEPPHTELMAPMLGATLQMLGAAPQFRAKEMTPPMPCAVRKRLLTGTRSQQPLTAPLRQIPWPVCAGPTGSNRRAAAAPARPASRACDNVPRNSAGNPAPGHWQSRSRRYPGHRGSRPRPSDRRSARH</sequence>
<feature type="compositionally biased region" description="Low complexity" evidence="1">
    <location>
        <begin position="152"/>
        <end position="165"/>
    </location>
</feature>
<dbReference type="EMBL" id="SLXL01000002">
    <property type="protein sequence ID" value="TCP26041.1"/>
    <property type="molecule type" value="Genomic_DNA"/>
</dbReference>
<gene>
    <name evidence="2" type="ORF">EV656_1022</name>
</gene>
<evidence type="ECO:0000256" key="1">
    <source>
        <dbReference type="SAM" id="MobiDB-lite"/>
    </source>
</evidence>
<proteinExistence type="predicted"/>
<reference evidence="2 3" key="1">
    <citation type="submission" date="2019-03" db="EMBL/GenBank/DDBJ databases">
        <title>Genomic Encyclopedia of Type Strains, Phase IV (KMG-IV): sequencing the most valuable type-strain genomes for metagenomic binning, comparative biology and taxonomic classification.</title>
        <authorList>
            <person name="Goeker M."/>
        </authorList>
    </citation>
    <scope>NUCLEOTIDE SEQUENCE [LARGE SCALE GENOMIC DNA]</scope>
    <source>
        <strain evidence="2 3">DSM 2781</strain>
    </source>
</reference>
<feature type="compositionally biased region" description="Basic residues" evidence="1">
    <location>
        <begin position="184"/>
        <end position="196"/>
    </location>
</feature>
<protein>
    <submittedName>
        <fullName evidence="2">Uncharacterized protein</fullName>
    </submittedName>
</protein>